<organism evidence="3 4">
    <name type="scientific">Pseudonocardia benzenivorans</name>
    <dbReference type="NCBI Taxonomy" id="228005"/>
    <lineage>
        <taxon>Bacteria</taxon>
        <taxon>Bacillati</taxon>
        <taxon>Actinomycetota</taxon>
        <taxon>Actinomycetes</taxon>
        <taxon>Pseudonocardiales</taxon>
        <taxon>Pseudonocardiaceae</taxon>
        <taxon>Pseudonocardia</taxon>
    </lineage>
</organism>
<name>A0ABW3VBD0_9PSEU</name>
<keyword evidence="4" id="KW-1185">Reference proteome</keyword>
<evidence type="ECO:0000313" key="3">
    <source>
        <dbReference type="EMBL" id="MFD1232151.1"/>
    </source>
</evidence>
<comment type="caution">
    <text evidence="3">The sequence shown here is derived from an EMBL/GenBank/DDBJ whole genome shotgun (WGS) entry which is preliminary data.</text>
</comment>
<feature type="domain" description="DUF4097" evidence="2">
    <location>
        <begin position="137"/>
        <end position="210"/>
    </location>
</feature>
<keyword evidence="1" id="KW-0472">Membrane</keyword>
<dbReference type="Pfam" id="PF13349">
    <property type="entry name" value="DUF4097"/>
    <property type="match status" value="1"/>
</dbReference>
<dbReference type="Proteomes" id="UP001597182">
    <property type="component" value="Unassembled WGS sequence"/>
</dbReference>
<proteinExistence type="predicted"/>
<feature type="transmembrane region" description="Helical" evidence="1">
    <location>
        <begin position="23"/>
        <end position="46"/>
    </location>
</feature>
<dbReference type="EMBL" id="JBHTMB010000017">
    <property type="protein sequence ID" value="MFD1232151.1"/>
    <property type="molecule type" value="Genomic_DNA"/>
</dbReference>
<accession>A0ABW3VBD0</accession>
<keyword evidence="1" id="KW-0812">Transmembrane</keyword>
<keyword evidence="1" id="KW-1133">Transmembrane helix</keyword>
<evidence type="ECO:0000259" key="2">
    <source>
        <dbReference type="Pfam" id="PF13349"/>
    </source>
</evidence>
<evidence type="ECO:0000313" key="4">
    <source>
        <dbReference type="Proteomes" id="UP001597182"/>
    </source>
</evidence>
<gene>
    <name evidence="3" type="ORF">ACFQ34_02540</name>
</gene>
<sequence>MPPTRTPVPAAPPPRSGRRGARLALVIGAVVVLVVGVTVAAVALGVSTARSLQQDTVSRTFAGVREIVVEVDSGTVGLRPAEGPDVVATTVRHFSPGDEPVLTTAVADGVLTLRSDCPSFHLGCETEQQVAVPAGTAVSVRTVDGAIDARGLWTPRFAATTVDGPIRAGFAVVPDDVHARTVSGDVHLAVPPAGYRVSTRSVSGDVGVRVVDDPAAPRTLTATTVSGAIELASA</sequence>
<reference evidence="4" key="1">
    <citation type="journal article" date="2019" name="Int. J. Syst. Evol. Microbiol.">
        <title>The Global Catalogue of Microorganisms (GCM) 10K type strain sequencing project: providing services to taxonomists for standard genome sequencing and annotation.</title>
        <authorList>
            <consortium name="The Broad Institute Genomics Platform"/>
            <consortium name="The Broad Institute Genome Sequencing Center for Infectious Disease"/>
            <person name="Wu L."/>
            <person name="Ma J."/>
        </authorList>
    </citation>
    <scope>NUCLEOTIDE SEQUENCE [LARGE SCALE GENOMIC DNA]</scope>
    <source>
        <strain evidence="4">CCUG 49018</strain>
    </source>
</reference>
<evidence type="ECO:0000256" key="1">
    <source>
        <dbReference type="SAM" id="Phobius"/>
    </source>
</evidence>
<protein>
    <submittedName>
        <fullName evidence="3">DUF4097 family beta strand repeat-containing protein</fullName>
    </submittedName>
</protein>
<dbReference type="RefSeq" id="WP_339124676.1">
    <property type="nucleotide sequence ID" value="NZ_BAABKS010000076.1"/>
</dbReference>
<dbReference type="InterPro" id="IPR025164">
    <property type="entry name" value="Toastrack_DUF4097"/>
</dbReference>